<dbReference type="PANTHER" id="PTHR37421">
    <property type="entry name" value="UPF0260 PROTEIN YCGN"/>
    <property type="match status" value="1"/>
</dbReference>
<evidence type="ECO:0008006" key="2">
    <source>
        <dbReference type="Google" id="ProtNLM"/>
    </source>
</evidence>
<sequence>MQRYESVRERWEEVCSRCGRCCFERELGDDGEVLVDYASPCRFFDMGTHLCRVYKDRFRKNERCARVTLRVALFDELLPEECAYRRLLREESDGTAAL</sequence>
<dbReference type="AlphaFoldDB" id="A0A7C9JNT2"/>
<gene>
    <name evidence="1" type="ORF">D1639_08160</name>
</gene>
<protein>
    <recommendedName>
        <fullName evidence="2">YkgJ family cysteine cluster protein</fullName>
    </recommendedName>
</protein>
<proteinExistence type="predicted"/>
<reference evidence="1" key="1">
    <citation type="submission" date="2018-08" db="EMBL/GenBank/DDBJ databases">
        <title>Murine metabolic-syndrome-specific gut microbial biobank.</title>
        <authorList>
            <person name="Liu C."/>
        </authorList>
    </citation>
    <scope>NUCLEOTIDE SEQUENCE [LARGE SCALE GENOMIC DNA]</scope>
    <source>
        <strain evidence="1">Z82</strain>
    </source>
</reference>
<dbReference type="PANTHER" id="PTHR37421:SF1">
    <property type="entry name" value="UPF0260 PROTEIN YCGN"/>
    <property type="match status" value="1"/>
</dbReference>
<evidence type="ECO:0000313" key="1">
    <source>
        <dbReference type="EMBL" id="NBI34998.1"/>
    </source>
</evidence>
<accession>A0A7C9JNT2</accession>
<name>A0A7C9JNT2_9BACT</name>
<comment type="caution">
    <text evidence="1">The sequence shown here is derived from an EMBL/GenBank/DDBJ whole genome shotgun (WGS) entry which is preliminary data.</text>
</comment>
<dbReference type="InterPro" id="IPR008228">
    <property type="entry name" value="UCP006173"/>
</dbReference>
<organism evidence="1">
    <name type="scientific">Muribaculaceae bacterium Z82</name>
    <dbReference type="NCBI Taxonomy" id="2304548"/>
    <lineage>
        <taxon>Bacteria</taxon>
        <taxon>Pseudomonadati</taxon>
        <taxon>Bacteroidota</taxon>
        <taxon>Bacteroidia</taxon>
        <taxon>Bacteroidales</taxon>
        <taxon>Muribaculaceae</taxon>
    </lineage>
</organism>
<dbReference type="EMBL" id="QWKH01000062">
    <property type="protein sequence ID" value="NBI34998.1"/>
    <property type="molecule type" value="Genomic_DNA"/>
</dbReference>